<dbReference type="OrthoDB" id="7060154at2"/>
<dbReference type="RefSeq" id="WP_119912108.1">
    <property type="nucleotide sequence ID" value="NZ_QZCH01000031.1"/>
</dbReference>
<dbReference type="Proteomes" id="UP000283255">
    <property type="component" value="Unassembled WGS sequence"/>
</dbReference>
<dbReference type="EMBL" id="QZCH01000031">
    <property type="protein sequence ID" value="RJG40010.1"/>
    <property type="molecule type" value="Genomic_DNA"/>
</dbReference>
<reference evidence="1 2" key="1">
    <citation type="submission" date="2018-09" db="EMBL/GenBank/DDBJ databases">
        <authorList>
            <person name="Wang F."/>
        </authorList>
    </citation>
    <scope>NUCLEOTIDE SEQUENCE [LARGE SCALE GENOMIC DNA]</scope>
    <source>
        <strain evidence="1 2">PLHSC7-2</strain>
    </source>
</reference>
<proteinExistence type="predicted"/>
<comment type="caution">
    <text evidence="1">The sequence shown here is derived from an EMBL/GenBank/DDBJ whole genome shotgun (WGS) entry which is preliminary data.</text>
</comment>
<keyword evidence="2" id="KW-1185">Reference proteome</keyword>
<evidence type="ECO:0000313" key="1">
    <source>
        <dbReference type="EMBL" id="RJG40010.1"/>
    </source>
</evidence>
<accession>A0A418YAM3</accession>
<name>A0A418YAM3_9GAMM</name>
<sequence length="273" mass="31767">MFTPLQSHSHAHASAMTLDYVRYQQSRWLDYPAIKQIDLVGSVREVSIMKKWLSRHFPEIELVDIGQADSKTEFCLHGNRKLLGTDQLILDYETYQQSTKQDYAEISGIELVGNAREVNIMSRWLGKHFSDIAIQQPDFDEEQRQRGKIEQTGMAKLSPFNKFRYDEFWRIAKALSDAVRFHNLFAVDHANSISEFGELAIHPDNLQLMMFRVNRSKHMKSQPRYSWARQQQVIWSSIDTVGELMLSQQQIVEALIMQLAAVYTEQVDLELAR</sequence>
<dbReference type="AlphaFoldDB" id="A0A418YAM3"/>
<gene>
    <name evidence="1" type="ORF">D1Z90_17585</name>
</gene>
<reference evidence="1 2" key="2">
    <citation type="submission" date="2019-01" db="EMBL/GenBank/DDBJ databases">
        <title>Motilimonas pumilus sp. nov., isolated from the gut of sea cucumber (Apostichopus japonicus).</title>
        <authorList>
            <person name="Wang F.-Q."/>
            <person name="Ren L.-H."/>
            <person name="Lin Y.-W."/>
            <person name="Sun G.-H."/>
            <person name="Du Z.-J."/>
            <person name="Zhao J.-X."/>
            <person name="Liu X.-J."/>
            <person name="Liu L.-J."/>
        </authorList>
    </citation>
    <scope>NUCLEOTIDE SEQUENCE [LARGE SCALE GENOMIC DNA]</scope>
    <source>
        <strain evidence="1 2">PLHSC7-2</strain>
    </source>
</reference>
<protein>
    <submittedName>
        <fullName evidence="1">Uncharacterized protein</fullName>
    </submittedName>
</protein>
<evidence type="ECO:0000313" key="2">
    <source>
        <dbReference type="Proteomes" id="UP000283255"/>
    </source>
</evidence>
<organism evidence="1 2">
    <name type="scientific">Motilimonas pumila</name>
    <dbReference type="NCBI Taxonomy" id="2303987"/>
    <lineage>
        <taxon>Bacteria</taxon>
        <taxon>Pseudomonadati</taxon>
        <taxon>Pseudomonadota</taxon>
        <taxon>Gammaproteobacteria</taxon>
        <taxon>Alteromonadales</taxon>
        <taxon>Alteromonadales genera incertae sedis</taxon>
        <taxon>Motilimonas</taxon>
    </lineage>
</organism>